<comment type="caution">
    <text evidence="1">The sequence shown here is derived from an EMBL/GenBank/DDBJ whole genome shotgun (WGS) entry which is preliminary data.</text>
</comment>
<reference evidence="2" key="1">
    <citation type="journal article" date="2019" name="Int. J. Syst. Evol. Microbiol.">
        <title>The Global Catalogue of Microorganisms (GCM) 10K type strain sequencing project: providing services to taxonomists for standard genome sequencing and annotation.</title>
        <authorList>
            <consortium name="The Broad Institute Genomics Platform"/>
            <consortium name="The Broad Institute Genome Sequencing Center for Infectious Disease"/>
            <person name="Wu L."/>
            <person name="Ma J."/>
        </authorList>
    </citation>
    <scope>NUCLEOTIDE SEQUENCE [LARGE SCALE GENOMIC DNA]</scope>
    <source>
        <strain evidence="2">JCM 17066</strain>
    </source>
</reference>
<accession>A0ABW0MDE6</accession>
<keyword evidence="2" id="KW-1185">Reference proteome</keyword>
<evidence type="ECO:0000313" key="2">
    <source>
        <dbReference type="Proteomes" id="UP001596045"/>
    </source>
</evidence>
<name>A0ABW0MDE6_9BURK</name>
<dbReference type="EMBL" id="JBHSMT010000024">
    <property type="protein sequence ID" value="MFC5474931.1"/>
    <property type="molecule type" value="Genomic_DNA"/>
</dbReference>
<proteinExistence type="predicted"/>
<sequence>MMCIETTSLFFLRTIRNACALFFLLTTFVHAEIITFTCKGAEVKIDVPKYFELARASEDSCTFWRNREENPDYSGYYFEGIVSLSAVGDKKPRRFVSTSYERDDTWNKLLSKKTILVQDGKEKFLRIDQGNFRSKFIRMISPMEMEENIERITRIEGKVFSKGVWVEVGLALPYKTLTKQQAIDMIKSVEVVRGFDAETK</sequence>
<evidence type="ECO:0000313" key="1">
    <source>
        <dbReference type="EMBL" id="MFC5474931.1"/>
    </source>
</evidence>
<protein>
    <submittedName>
        <fullName evidence="1">Uncharacterized protein</fullName>
    </submittedName>
</protein>
<organism evidence="1 2">
    <name type="scientific">Paraherbaspirillum soli</name>
    <dbReference type="NCBI Taxonomy" id="631222"/>
    <lineage>
        <taxon>Bacteria</taxon>
        <taxon>Pseudomonadati</taxon>
        <taxon>Pseudomonadota</taxon>
        <taxon>Betaproteobacteria</taxon>
        <taxon>Burkholderiales</taxon>
        <taxon>Oxalobacteraceae</taxon>
        <taxon>Paraherbaspirillum</taxon>
    </lineage>
</organism>
<dbReference type="RefSeq" id="WP_378998040.1">
    <property type="nucleotide sequence ID" value="NZ_JBHSMT010000024.1"/>
</dbReference>
<dbReference type="Proteomes" id="UP001596045">
    <property type="component" value="Unassembled WGS sequence"/>
</dbReference>
<gene>
    <name evidence="1" type="ORF">ACFPM8_13295</name>
</gene>